<dbReference type="InParanoid" id="A0A0C2WK87"/>
<reference evidence="3 4" key="1">
    <citation type="submission" date="2014-04" db="EMBL/GenBank/DDBJ databases">
        <title>Evolutionary Origins and Diversification of the Mycorrhizal Mutualists.</title>
        <authorList>
            <consortium name="DOE Joint Genome Institute"/>
            <consortium name="Mycorrhizal Genomics Consortium"/>
            <person name="Kohler A."/>
            <person name="Kuo A."/>
            <person name="Nagy L.G."/>
            <person name="Floudas D."/>
            <person name="Copeland A."/>
            <person name="Barry K.W."/>
            <person name="Cichocki N."/>
            <person name="Veneault-Fourrey C."/>
            <person name="LaButti K."/>
            <person name="Lindquist E.A."/>
            <person name="Lipzen A."/>
            <person name="Lundell T."/>
            <person name="Morin E."/>
            <person name="Murat C."/>
            <person name="Riley R."/>
            <person name="Ohm R."/>
            <person name="Sun H."/>
            <person name="Tunlid A."/>
            <person name="Henrissat B."/>
            <person name="Grigoriev I.V."/>
            <person name="Hibbett D.S."/>
            <person name="Martin F."/>
        </authorList>
    </citation>
    <scope>NUCLEOTIDE SEQUENCE [LARGE SCALE GENOMIC DNA]</scope>
    <source>
        <strain evidence="3 4">Koide BX008</strain>
    </source>
</reference>
<feature type="region of interest" description="Disordered" evidence="1">
    <location>
        <begin position="84"/>
        <end position="132"/>
    </location>
</feature>
<evidence type="ECO:0000256" key="1">
    <source>
        <dbReference type="SAM" id="MobiDB-lite"/>
    </source>
</evidence>
<dbReference type="AlphaFoldDB" id="A0A0C2WK87"/>
<dbReference type="Proteomes" id="UP000054549">
    <property type="component" value="Unassembled WGS sequence"/>
</dbReference>
<sequence length="157" mass="16592">MSVILLWLTSATDRREALFSTDFVSTSSANAPLYGSATPSGHAGTPPDYPGITSVIVGGVVGGAVSFVVLLLALYMIRVLSKRRSGLRSTTTESSSRPPIQATSTIATAGTPYGSDQSVRSSMESAPPPYQPMDEIHEEQVIPAEMDEAERGVMQKS</sequence>
<evidence type="ECO:0000313" key="3">
    <source>
        <dbReference type="EMBL" id="KIL57096.1"/>
    </source>
</evidence>
<feature type="compositionally biased region" description="Polar residues" evidence="1">
    <location>
        <begin position="101"/>
        <end position="124"/>
    </location>
</feature>
<protein>
    <submittedName>
        <fullName evidence="3">Uncharacterized protein</fullName>
    </submittedName>
</protein>
<dbReference type="HOGENOM" id="CLU_1677384_0_0_1"/>
<keyword evidence="2" id="KW-0812">Transmembrane</keyword>
<proteinExistence type="predicted"/>
<name>A0A0C2WK87_AMAMK</name>
<evidence type="ECO:0000313" key="4">
    <source>
        <dbReference type="Proteomes" id="UP000054549"/>
    </source>
</evidence>
<feature type="compositionally biased region" description="Low complexity" evidence="1">
    <location>
        <begin position="87"/>
        <end position="97"/>
    </location>
</feature>
<accession>A0A0C2WK87</accession>
<keyword evidence="4" id="KW-1185">Reference proteome</keyword>
<feature type="transmembrane region" description="Helical" evidence="2">
    <location>
        <begin position="53"/>
        <end position="77"/>
    </location>
</feature>
<keyword evidence="2" id="KW-0472">Membrane</keyword>
<organism evidence="3 4">
    <name type="scientific">Amanita muscaria (strain Koide BX008)</name>
    <dbReference type="NCBI Taxonomy" id="946122"/>
    <lineage>
        <taxon>Eukaryota</taxon>
        <taxon>Fungi</taxon>
        <taxon>Dikarya</taxon>
        <taxon>Basidiomycota</taxon>
        <taxon>Agaricomycotina</taxon>
        <taxon>Agaricomycetes</taxon>
        <taxon>Agaricomycetidae</taxon>
        <taxon>Agaricales</taxon>
        <taxon>Pluteineae</taxon>
        <taxon>Amanitaceae</taxon>
        <taxon>Amanita</taxon>
    </lineage>
</organism>
<dbReference type="EMBL" id="KN818383">
    <property type="protein sequence ID" value="KIL57096.1"/>
    <property type="molecule type" value="Genomic_DNA"/>
</dbReference>
<keyword evidence="2" id="KW-1133">Transmembrane helix</keyword>
<evidence type="ECO:0000256" key="2">
    <source>
        <dbReference type="SAM" id="Phobius"/>
    </source>
</evidence>
<gene>
    <name evidence="3" type="ORF">M378DRAFT_16487</name>
</gene>